<dbReference type="Gene3D" id="3.30.700.20">
    <property type="entry name" value="Hypothetical protein ph0010, domain 1"/>
    <property type="match status" value="1"/>
</dbReference>
<protein>
    <recommendedName>
        <fullName evidence="1">AMMECR1 domain-containing protein</fullName>
    </recommendedName>
</protein>
<organism evidence="2 3">
    <name type="scientific">Pseudomicrostroma glucosiphilum</name>
    <dbReference type="NCBI Taxonomy" id="1684307"/>
    <lineage>
        <taxon>Eukaryota</taxon>
        <taxon>Fungi</taxon>
        <taxon>Dikarya</taxon>
        <taxon>Basidiomycota</taxon>
        <taxon>Ustilaginomycotina</taxon>
        <taxon>Exobasidiomycetes</taxon>
        <taxon>Microstromatales</taxon>
        <taxon>Microstromatales incertae sedis</taxon>
        <taxon>Pseudomicrostroma</taxon>
    </lineage>
</organism>
<dbReference type="PANTHER" id="PTHR13016">
    <property type="entry name" value="AMMECR1 HOMOLOG"/>
    <property type="match status" value="1"/>
</dbReference>
<feature type="domain" description="AMMECR1" evidence="1">
    <location>
        <begin position="1"/>
        <end position="199"/>
    </location>
</feature>
<sequence>EVTFPNEEDKYPLFITWNIYSSPAAVTRASQALINGTKDRQNGSSARLRGCIGTFEPKPLKEGLGEYAHIAAFQDHRFSPISLAELPRLECGVSLLTSFEDCEDYLDWDLGTHGIYIHLTPHESGANGSSRRSRTLTATYLPDVAPAQGWSKEEAIESAIRKSGFEGRITQELKETGLKVRRYRSEKLSRNYEDWKHWREEQGRGQ</sequence>
<dbReference type="RefSeq" id="XP_025348732.1">
    <property type="nucleotide sequence ID" value="XM_025490891.1"/>
</dbReference>
<dbReference type="OrthoDB" id="24630at2759"/>
<keyword evidence="3" id="KW-1185">Reference proteome</keyword>
<dbReference type="NCBIfam" id="TIGR00296">
    <property type="entry name" value="TIGR00296 family protein"/>
    <property type="match status" value="1"/>
</dbReference>
<evidence type="ECO:0000313" key="3">
    <source>
        <dbReference type="Proteomes" id="UP000245942"/>
    </source>
</evidence>
<feature type="non-terminal residue" evidence="2">
    <location>
        <position position="1"/>
    </location>
</feature>
<dbReference type="InterPro" id="IPR002733">
    <property type="entry name" value="AMMECR1_domain"/>
</dbReference>
<dbReference type="InterPro" id="IPR027485">
    <property type="entry name" value="AMMECR1_N"/>
</dbReference>
<accession>A0A316U8S9</accession>
<name>A0A316U8S9_9BASI</name>
<dbReference type="EMBL" id="KZ819325">
    <property type="protein sequence ID" value="PWN21572.1"/>
    <property type="molecule type" value="Genomic_DNA"/>
</dbReference>
<dbReference type="PROSITE" id="PS51112">
    <property type="entry name" value="AMMECR1"/>
    <property type="match status" value="1"/>
</dbReference>
<evidence type="ECO:0000313" key="2">
    <source>
        <dbReference type="EMBL" id="PWN21572.1"/>
    </source>
</evidence>
<dbReference type="Pfam" id="PF01871">
    <property type="entry name" value="AMMECR1"/>
    <property type="match status" value="1"/>
</dbReference>
<dbReference type="SUPFAM" id="SSF143447">
    <property type="entry name" value="AMMECR1-like"/>
    <property type="match status" value="1"/>
</dbReference>
<dbReference type="AlphaFoldDB" id="A0A316U8S9"/>
<dbReference type="Proteomes" id="UP000245942">
    <property type="component" value="Unassembled WGS sequence"/>
</dbReference>
<proteinExistence type="predicted"/>
<dbReference type="GeneID" id="37012625"/>
<gene>
    <name evidence="2" type="ORF">BCV69DRAFT_269368</name>
</gene>
<dbReference type="STRING" id="1684307.A0A316U8S9"/>
<dbReference type="InterPro" id="IPR023473">
    <property type="entry name" value="AMMECR1"/>
</dbReference>
<dbReference type="InterPro" id="IPR036071">
    <property type="entry name" value="AMMECR1_dom_sf"/>
</dbReference>
<reference evidence="2 3" key="1">
    <citation type="journal article" date="2018" name="Mol. Biol. Evol.">
        <title>Broad Genomic Sampling Reveals a Smut Pathogenic Ancestry of the Fungal Clade Ustilaginomycotina.</title>
        <authorList>
            <person name="Kijpornyongpan T."/>
            <person name="Mondo S.J."/>
            <person name="Barry K."/>
            <person name="Sandor L."/>
            <person name="Lee J."/>
            <person name="Lipzen A."/>
            <person name="Pangilinan J."/>
            <person name="LaButti K."/>
            <person name="Hainaut M."/>
            <person name="Henrissat B."/>
            <person name="Grigoriev I.V."/>
            <person name="Spatafora J.W."/>
            <person name="Aime M.C."/>
        </authorList>
    </citation>
    <scope>NUCLEOTIDE SEQUENCE [LARGE SCALE GENOMIC DNA]</scope>
    <source>
        <strain evidence="2 3">MCA 4718</strain>
    </source>
</reference>
<evidence type="ECO:0000259" key="1">
    <source>
        <dbReference type="PROSITE" id="PS51112"/>
    </source>
</evidence>
<dbReference type="PANTHER" id="PTHR13016:SF0">
    <property type="entry name" value="AMME SYNDROME CANDIDATE GENE 1 PROTEIN"/>
    <property type="match status" value="1"/>
</dbReference>